<dbReference type="PANTHER" id="PTHR24061:SF599">
    <property type="entry name" value="G-PROTEIN COUPLED RECEPTORS FAMILY 3 PROFILE DOMAIN-CONTAINING PROTEIN"/>
    <property type="match status" value="1"/>
</dbReference>
<evidence type="ECO:0000256" key="6">
    <source>
        <dbReference type="ARBA" id="ARBA00023040"/>
    </source>
</evidence>
<feature type="domain" description="G-protein coupled receptors family 3 profile" evidence="12">
    <location>
        <begin position="344"/>
        <end position="499"/>
    </location>
</feature>
<keyword evidence="2" id="KW-1003">Cell membrane</keyword>
<keyword evidence="4" id="KW-0732">Signal</keyword>
<evidence type="ECO:0000256" key="9">
    <source>
        <dbReference type="ARBA" id="ARBA00023180"/>
    </source>
</evidence>
<feature type="transmembrane region" description="Helical" evidence="11">
    <location>
        <begin position="459"/>
        <end position="477"/>
    </location>
</feature>
<keyword evidence="10" id="KW-0807">Transducer</keyword>
<dbReference type="InterPro" id="IPR011500">
    <property type="entry name" value="GPCR_3_9-Cys_dom"/>
</dbReference>
<evidence type="ECO:0000256" key="1">
    <source>
        <dbReference type="ARBA" id="ARBA00004651"/>
    </source>
</evidence>
<evidence type="ECO:0000256" key="11">
    <source>
        <dbReference type="SAM" id="Phobius"/>
    </source>
</evidence>
<evidence type="ECO:0000256" key="2">
    <source>
        <dbReference type="ARBA" id="ARBA00022475"/>
    </source>
</evidence>
<proteinExistence type="predicted"/>
<sequence length="499" mass="56219">MVPKEESQYPGIVALLQYFGWTWIGLITPDSDNGERFARTMKPLLQKRGICVAFSQSIPERGATTFRVKVSSLLTWKGVSIFLYYAETFSFVDGIVMIYHVAESFKMPIVGSVWITNAQWDLTVELSYTPFSAQDIHGIFSFPAQTQERRKYNDFLSYFILITKLMEKAFSCPYSEHALSVKVWRRCTEKEIFRTVSKEVLERTLSLDSFVIYNTIWAVARAIHEASLSRSKQMLREAGGDRLDYPRIQPWQTLPSSKCVHSCHPGYFKVVQKGKPVCCYDCLPCGEGTISSQQGRSPQSNSDSFFKKNLIWIFSCCPEDQKPNKDRDQCVPKLITYLSYDKTLGIVLVCFALFLSLATGLVLGIFIKFLETPIVKANNQDLSYILLVSLLFSFLSSFLFIGQPRKLTCLLQQMAFSTIFSIAVSSLLAKTITVVLAFLATKPGNAARVWLGKTLANSIVLSCSSIQAVICTIWLSISPPFPDVDMNSQPGEILLKCNQ</sequence>
<evidence type="ECO:0000256" key="3">
    <source>
        <dbReference type="ARBA" id="ARBA00022692"/>
    </source>
</evidence>
<comment type="caution">
    <text evidence="13">The sequence shown here is derived from an EMBL/GenBank/DDBJ whole genome shotgun (WGS) entry which is preliminary data.</text>
</comment>
<dbReference type="InterPro" id="IPR017978">
    <property type="entry name" value="GPCR_3_C"/>
</dbReference>
<feature type="transmembrane region" description="Helical" evidence="11">
    <location>
        <begin position="382"/>
        <end position="402"/>
    </location>
</feature>
<keyword evidence="8" id="KW-0675">Receptor</keyword>
<dbReference type="InterPro" id="IPR038550">
    <property type="entry name" value="GPCR_3_9-Cys_sf"/>
</dbReference>
<evidence type="ECO:0000256" key="5">
    <source>
        <dbReference type="ARBA" id="ARBA00022989"/>
    </source>
</evidence>
<dbReference type="PANTHER" id="PTHR24061">
    <property type="entry name" value="CALCIUM-SENSING RECEPTOR-RELATED"/>
    <property type="match status" value="1"/>
</dbReference>
<name>A0ABQ7TLH7_PHRPL</name>
<keyword evidence="5 11" id="KW-1133">Transmembrane helix</keyword>
<dbReference type="InterPro" id="IPR000337">
    <property type="entry name" value="GPCR_3"/>
</dbReference>
<keyword evidence="14" id="KW-1185">Reference proteome</keyword>
<evidence type="ECO:0000256" key="10">
    <source>
        <dbReference type="ARBA" id="ARBA00023224"/>
    </source>
</evidence>
<accession>A0ABQ7TLH7</accession>
<keyword evidence="3 11" id="KW-0812">Transmembrane</keyword>
<feature type="transmembrane region" description="Helical" evidence="11">
    <location>
        <begin position="344"/>
        <end position="370"/>
    </location>
</feature>
<keyword evidence="9" id="KW-0325">Glycoprotein</keyword>
<dbReference type="PRINTS" id="PR00248">
    <property type="entry name" value="GPCRMGR"/>
</dbReference>
<dbReference type="Gene3D" id="2.10.50.30">
    <property type="entry name" value="GPCR, family 3, nine cysteines domain"/>
    <property type="match status" value="1"/>
</dbReference>
<dbReference type="Pfam" id="PF00003">
    <property type="entry name" value="7tm_3"/>
    <property type="match status" value="1"/>
</dbReference>
<dbReference type="Pfam" id="PF07562">
    <property type="entry name" value="NCD3G"/>
    <property type="match status" value="1"/>
</dbReference>
<gene>
    <name evidence="13" type="ORF">JD844_013975</name>
</gene>
<evidence type="ECO:0000259" key="12">
    <source>
        <dbReference type="PROSITE" id="PS50259"/>
    </source>
</evidence>
<comment type="subcellular location">
    <subcellularLocation>
        <location evidence="1">Cell membrane</location>
        <topology evidence="1">Multi-pass membrane protein</topology>
    </subcellularLocation>
</comment>
<feature type="transmembrane region" description="Helical" evidence="11">
    <location>
        <begin position="414"/>
        <end position="439"/>
    </location>
</feature>
<dbReference type="Gene3D" id="3.40.50.2300">
    <property type="match status" value="1"/>
</dbReference>
<dbReference type="InterPro" id="IPR000068">
    <property type="entry name" value="GPCR_3_Ca_sens_rcpt-rel"/>
</dbReference>
<dbReference type="InterPro" id="IPR001828">
    <property type="entry name" value="ANF_lig-bd_rcpt"/>
</dbReference>
<keyword evidence="7 11" id="KW-0472">Membrane</keyword>
<dbReference type="Proteomes" id="UP000826234">
    <property type="component" value="Unassembled WGS sequence"/>
</dbReference>
<feature type="non-terminal residue" evidence="13">
    <location>
        <position position="499"/>
    </location>
</feature>
<dbReference type="SUPFAM" id="SSF53822">
    <property type="entry name" value="Periplasmic binding protein-like I"/>
    <property type="match status" value="1"/>
</dbReference>
<dbReference type="PROSITE" id="PS50259">
    <property type="entry name" value="G_PROTEIN_RECEP_F3_4"/>
    <property type="match status" value="1"/>
</dbReference>
<dbReference type="EMBL" id="JAIPUX010000439">
    <property type="protein sequence ID" value="KAH0630685.1"/>
    <property type="molecule type" value="Genomic_DNA"/>
</dbReference>
<reference evidence="13 14" key="1">
    <citation type="journal article" date="2022" name="Gigascience">
        <title>A chromosome-level genome assembly and annotation of the desert horned lizard, Phrynosoma platyrhinos, provides insight into chromosomal rearrangements among reptiles.</title>
        <authorList>
            <person name="Koochekian N."/>
            <person name="Ascanio A."/>
            <person name="Farleigh K."/>
            <person name="Card D.C."/>
            <person name="Schield D.R."/>
            <person name="Castoe T.A."/>
            <person name="Jezkova T."/>
        </authorList>
    </citation>
    <scope>NUCLEOTIDE SEQUENCE [LARGE SCALE GENOMIC DNA]</scope>
    <source>
        <strain evidence="13">NK-2021</strain>
    </source>
</reference>
<dbReference type="InterPro" id="IPR028082">
    <property type="entry name" value="Peripla_BP_I"/>
</dbReference>
<dbReference type="Pfam" id="PF01094">
    <property type="entry name" value="ANF_receptor"/>
    <property type="match status" value="1"/>
</dbReference>
<organism evidence="13 14">
    <name type="scientific">Phrynosoma platyrhinos</name>
    <name type="common">Desert horned lizard</name>
    <dbReference type="NCBI Taxonomy" id="52577"/>
    <lineage>
        <taxon>Eukaryota</taxon>
        <taxon>Metazoa</taxon>
        <taxon>Chordata</taxon>
        <taxon>Craniata</taxon>
        <taxon>Vertebrata</taxon>
        <taxon>Euteleostomi</taxon>
        <taxon>Lepidosauria</taxon>
        <taxon>Squamata</taxon>
        <taxon>Bifurcata</taxon>
        <taxon>Unidentata</taxon>
        <taxon>Episquamata</taxon>
        <taxon>Toxicofera</taxon>
        <taxon>Iguania</taxon>
        <taxon>Phrynosomatidae</taxon>
        <taxon>Phrynosomatinae</taxon>
        <taxon>Phrynosoma</taxon>
    </lineage>
</organism>
<protein>
    <recommendedName>
        <fullName evidence="12">G-protein coupled receptors family 3 profile domain-containing protein</fullName>
    </recommendedName>
</protein>
<evidence type="ECO:0000313" key="13">
    <source>
        <dbReference type="EMBL" id="KAH0630685.1"/>
    </source>
</evidence>
<evidence type="ECO:0000256" key="4">
    <source>
        <dbReference type="ARBA" id="ARBA00022729"/>
    </source>
</evidence>
<evidence type="ECO:0000313" key="14">
    <source>
        <dbReference type="Proteomes" id="UP000826234"/>
    </source>
</evidence>
<evidence type="ECO:0000256" key="7">
    <source>
        <dbReference type="ARBA" id="ARBA00023136"/>
    </source>
</evidence>
<keyword evidence="6" id="KW-0297">G-protein coupled receptor</keyword>
<evidence type="ECO:0000256" key="8">
    <source>
        <dbReference type="ARBA" id="ARBA00023170"/>
    </source>
</evidence>